<name>A0A914QVE6_9BILA</name>
<feature type="compositionally biased region" description="Basic and acidic residues" evidence="2">
    <location>
        <begin position="363"/>
        <end position="375"/>
    </location>
</feature>
<accession>A0A914QVE6</accession>
<proteinExistence type="predicted"/>
<dbReference type="InterPro" id="IPR022894">
    <property type="entry name" value="Oligoribonuclease"/>
</dbReference>
<dbReference type="WBParaSite" id="PDA_v2.g7721.t1">
    <property type="protein sequence ID" value="PDA_v2.g7721.t1"/>
    <property type="gene ID" value="PDA_v2.g7721"/>
</dbReference>
<keyword evidence="1" id="KW-0540">Nuclease</keyword>
<organism evidence="3 4">
    <name type="scientific">Panagrolaimus davidi</name>
    <dbReference type="NCBI Taxonomy" id="227884"/>
    <lineage>
        <taxon>Eukaryota</taxon>
        <taxon>Metazoa</taxon>
        <taxon>Ecdysozoa</taxon>
        <taxon>Nematoda</taxon>
        <taxon>Chromadorea</taxon>
        <taxon>Rhabditida</taxon>
        <taxon>Tylenchina</taxon>
        <taxon>Panagrolaimomorpha</taxon>
        <taxon>Panagrolaimoidea</taxon>
        <taxon>Panagrolaimidae</taxon>
        <taxon>Panagrolaimus</taxon>
    </lineage>
</organism>
<evidence type="ECO:0000256" key="2">
    <source>
        <dbReference type="SAM" id="MobiDB-lite"/>
    </source>
</evidence>
<feature type="region of interest" description="Disordered" evidence="2">
    <location>
        <begin position="351"/>
        <end position="375"/>
    </location>
</feature>
<evidence type="ECO:0000313" key="3">
    <source>
        <dbReference type="Proteomes" id="UP000887578"/>
    </source>
</evidence>
<protein>
    <submittedName>
        <fullName evidence="4">Uncharacterized protein</fullName>
    </submittedName>
</protein>
<sequence length="793" mass="91117">MLTQQQNYFHQQTRFTGKNSSLFSAEKNLSNFGLQEYPALRPRADSVVDWPKKPTALSCVLASNLNALALEENDKKRIKKEKHSSVNNSTLSFHIAAYAANESVLKINKIPSKSTKAVKFTGLKLNDENVFEIPRQQENQPPEPETMHYLATQRLLNPAQISLTQAAKIFLDKKNNPGAQYINWRTQIFEATGFPDYIKSNKILQNPTPLKKKTEYLSRRNERSTWDNVFIEVGDPEKWEKQLNPEFGPNIETNKHLELLIQAHKEGQKKEAEKDKEHETLLLELEKSTKMNEDFLSEIQMHRDLESELLEKIEELHCRECKKDKEHAKIVKRLEKLTKLNKDKANKLNYRGFTSAAGPSRKQKSEEPPSKKAKVMENGREYSMEFVMLCIQLAWMGIKDLKIPSVLQLITQYFDVAVERFPDQSTVTRWCNEYSIFVDQQIKEFWDNAENLTLHSDETTLSGDKLQAYIICKIVNGIRTYMVVGIEQVPDKSAARSLTAFLACMRRSVDVFCDMEDDVIEEILTERLGKIVNTVGDRASTQKLFDRKLGERTGNQLNEIFCQHHILASSWDVFLNTCLLFEKTIFNNPNLKASKIKAASEAISTFFGERSGSNQKAKEWKTFAEKEGLDHADFPSKLGSPWNIGFSILAVLYYHHKSLLKFLKQTNYKTEGCFAALMEVLESPAFMNMVRIGAAIDQVVNGPWWTEIESDKHISEISIINNDIIKYLETVAENPQLIDTELPLLTPRSERQTILRNHALSQFNSATLDMVPVFYQKIAEYLKKQFQHLSNNP</sequence>
<dbReference type="GO" id="GO:0000175">
    <property type="term" value="F:3'-5'-RNA exonuclease activity"/>
    <property type="evidence" value="ECO:0007669"/>
    <property type="project" value="InterPro"/>
</dbReference>
<reference evidence="4" key="1">
    <citation type="submission" date="2022-11" db="UniProtKB">
        <authorList>
            <consortium name="WormBaseParasite"/>
        </authorList>
    </citation>
    <scope>IDENTIFICATION</scope>
</reference>
<dbReference type="AlphaFoldDB" id="A0A914QVE6"/>
<evidence type="ECO:0000256" key="1">
    <source>
        <dbReference type="ARBA" id="ARBA00022722"/>
    </source>
</evidence>
<dbReference type="PANTHER" id="PTHR11046:SF25">
    <property type="match status" value="1"/>
</dbReference>
<keyword evidence="1" id="KW-0378">Hydrolase</keyword>
<dbReference type="PANTHER" id="PTHR11046">
    <property type="entry name" value="OLIGORIBONUCLEASE, MITOCHONDRIAL"/>
    <property type="match status" value="1"/>
</dbReference>
<keyword evidence="3" id="KW-1185">Reference proteome</keyword>
<evidence type="ECO:0000313" key="4">
    <source>
        <dbReference type="WBParaSite" id="PDA_v2.g7721.t1"/>
    </source>
</evidence>
<dbReference type="Proteomes" id="UP000887578">
    <property type="component" value="Unplaced"/>
</dbReference>